<dbReference type="RefSeq" id="WP_238073567.1">
    <property type="nucleotide sequence ID" value="NZ_JAKNJB010000007.1"/>
</dbReference>
<keyword evidence="1" id="KW-0812">Transmembrane</keyword>
<evidence type="ECO:0000313" key="3">
    <source>
        <dbReference type="EMBL" id="MCQ4769900.1"/>
    </source>
</evidence>
<keyword evidence="1" id="KW-1133">Transmembrane helix</keyword>
<accession>A0AAW5JND8</accession>
<name>A0AAW5JND8_9FIRM</name>
<gene>
    <name evidence="2" type="ORF">L0P79_05850</name>
    <name evidence="3" type="ORF">NE579_05410</name>
</gene>
<dbReference type="PROSITE" id="PS51257">
    <property type="entry name" value="PROKAR_LIPOPROTEIN"/>
    <property type="match status" value="1"/>
</dbReference>
<dbReference type="EMBL" id="JANFYS010000008">
    <property type="protein sequence ID" value="MCQ4769900.1"/>
    <property type="molecule type" value="Genomic_DNA"/>
</dbReference>
<keyword evidence="1" id="KW-0472">Membrane</keyword>
<proteinExistence type="predicted"/>
<organism evidence="3 5">
    <name type="scientific">Intestinimonas massiliensis</name>
    <name type="common">ex Afouda et al. 2020</name>
    <dbReference type="NCBI Taxonomy" id="1673721"/>
    <lineage>
        <taxon>Bacteria</taxon>
        <taxon>Bacillati</taxon>
        <taxon>Bacillota</taxon>
        <taxon>Clostridia</taxon>
        <taxon>Eubacteriales</taxon>
        <taxon>Intestinimonas</taxon>
    </lineage>
</organism>
<dbReference type="Proteomes" id="UP001204562">
    <property type="component" value="Unassembled WGS sequence"/>
</dbReference>
<sequence length="147" mass="16771">MKKGNFITGILYVLFGAACLIVALLLETKLESILWGFAGAGIFPGIMMICKYFYWSSPKNKGRYEERLENERIEQHDELKTKIRDRAGRYTYSLGLLVICFSILVFGILGALEVIGHARMIVLYLSGYLLFQVIADIAIFNKLMKKY</sequence>
<dbReference type="EMBL" id="JAKNJB010000007">
    <property type="protein sequence ID" value="MCG4526602.1"/>
    <property type="molecule type" value="Genomic_DNA"/>
</dbReference>
<feature type="transmembrane region" description="Helical" evidence="1">
    <location>
        <begin position="121"/>
        <end position="140"/>
    </location>
</feature>
<evidence type="ECO:0008006" key="6">
    <source>
        <dbReference type="Google" id="ProtNLM"/>
    </source>
</evidence>
<evidence type="ECO:0000256" key="1">
    <source>
        <dbReference type="SAM" id="Phobius"/>
    </source>
</evidence>
<feature type="transmembrane region" description="Helical" evidence="1">
    <location>
        <begin position="7"/>
        <end position="26"/>
    </location>
</feature>
<feature type="transmembrane region" description="Helical" evidence="1">
    <location>
        <begin position="90"/>
        <end position="115"/>
    </location>
</feature>
<keyword evidence="4" id="KW-1185">Reference proteome</keyword>
<protein>
    <recommendedName>
        <fullName evidence="6">DUF2178 domain-containing protein</fullName>
    </recommendedName>
</protein>
<dbReference type="Proteomes" id="UP001200313">
    <property type="component" value="Unassembled WGS sequence"/>
</dbReference>
<feature type="transmembrane region" description="Helical" evidence="1">
    <location>
        <begin position="32"/>
        <end position="54"/>
    </location>
</feature>
<dbReference type="AlphaFoldDB" id="A0AAW5JND8"/>
<evidence type="ECO:0000313" key="2">
    <source>
        <dbReference type="EMBL" id="MCG4526602.1"/>
    </source>
</evidence>
<reference evidence="3" key="2">
    <citation type="submission" date="2022-06" db="EMBL/GenBank/DDBJ databases">
        <title>Isolation of gut microbiota from human fecal samples.</title>
        <authorList>
            <person name="Pamer E.G."/>
            <person name="Barat B."/>
            <person name="Waligurski E."/>
            <person name="Medina S."/>
            <person name="Paddock L."/>
            <person name="Mostad J."/>
        </authorList>
    </citation>
    <scope>NUCLEOTIDE SEQUENCE</scope>
    <source>
        <strain evidence="3">DFI.9.91</strain>
    </source>
</reference>
<reference evidence="2 4" key="1">
    <citation type="submission" date="2022-01" db="EMBL/GenBank/DDBJ databases">
        <title>Collection of gut derived symbiotic bacterial strains cultured from healthy donors.</title>
        <authorList>
            <person name="Lin H."/>
            <person name="Kohout C."/>
            <person name="Waligurski E."/>
            <person name="Pamer E.G."/>
        </authorList>
    </citation>
    <scope>NUCLEOTIDE SEQUENCE [LARGE SCALE GENOMIC DNA]</scope>
    <source>
        <strain evidence="2 4">DFI.3.7</strain>
    </source>
</reference>
<comment type="caution">
    <text evidence="3">The sequence shown here is derived from an EMBL/GenBank/DDBJ whole genome shotgun (WGS) entry which is preliminary data.</text>
</comment>
<evidence type="ECO:0000313" key="4">
    <source>
        <dbReference type="Proteomes" id="UP001200313"/>
    </source>
</evidence>
<evidence type="ECO:0000313" key="5">
    <source>
        <dbReference type="Proteomes" id="UP001204562"/>
    </source>
</evidence>